<feature type="compositionally biased region" description="Basic and acidic residues" evidence="11">
    <location>
        <begin position="170"/>
        <end position="186"/>
    </location>
</feature>
<evidence type="ECO:0000256" key="1">
    <source>
        <dbReference type="ARBA" id="ARBA00004533"/>
    </source>
</evidence>
<dbReference type="GO" id="GO:0005886">
    <property type="term" value="C:plasma membrane"/>
    <property type="evidence" value="ECO:0007669"/>
    <property type="project" value="UniProtKB-SubCell"/>
</dbReference>
<keyword evidence="6" id="KW-0812">Transmembrane</keyword>
<organism evidence="14 15">
    <name type="scientific">Massilia horti</name>
    <dbReference type="NCBI Taxonomy" id="2562153"/>
    <lineage>
        <taxon>Bacteria</taxon>
        <taxon>Pseudomonadati</taxon>
        <taxon>Pseudomonadota</taxon>
        <taxon>Betaproteobacteria</taxon>
        <taxon>Burkholderiales</taxon>
        <taxon>Oxalobacteraceae</taxon>
        <taxon>Telluria group</taxon>
        <taxon>Massilia</taxon>
    </lineage>
</organism>
<evidence type="ECO:0000256" key="6">
    <source>
        <dbReference type="ARBA" id="ARBA00022692"/>
    </source>
</evidence>
<evidence type="ECO:0000256" key="4">
    <source>
        <dbReference type="ARBA" id="ARBA00022475"/>
    </source>
</evidence>
<dbReference type="AlphaFoldDB" id="A0A4Y9T404"/>
<feature type="domain" description="T2SS protein K first SAM-like" evidence="13">
    <location>
        <begin position="203"/>
        <end position="242"/>
    </location>
</feature>
<dbReference type="SUPFAM" id="SSF54523">
    <property type="entry name" value="Pili subunits"/>
    <property type="match status" value="1"/>
</dbReference>
<keyword evidence="8" id="KW-1133">Transmembrane helix</keyword>
<evidence type="ECO:0000256" key="2">
    <source>
        <dbReference type="ARBA" id="ARBA00007246"/>
    </source>
</evidence>
<gene>
    <name evidence="14" type="ORF">E4O92_04800</name>
</gene>
<sequence length="350" mass="38725">MRMKTRQGGVAIVTALLLTTLAISIVASLFWQQQVQVRTMENQRLHLQTKWILRGALDWATLVLRQDGMDHNQYTALDAVWATPLAETRLDQYIERERVEGENFNATLSGTITDATSRYNLTNLGSKDRTDQNDAVNVFRKLLQNLQLNPALATRTANLVKASQPPVPKLDQDTEQGKDDKVDGGKVDGGQDGITSPDPTGQAKTPPASKTMKLLKVEDLLAVEGFTPEMIEKLRPFVIVLPVPTPVNVNTAPAEVLAAVLPNTSVSQANALLVRRKQAAWRDFEHFKTEVKGAEDLPKSTADVKSEWFLVDSHIRLDRAALDSVSLVNRPLSGLNVTMNGTSVQWTHEY</sequence>
<keyword evidence="5 10" id="KW-0997">Cell inner membrane</keyword>
<comment type="similarity">
    <text evidence="2 10">Belongs to the GSP K family.</text>
</comment>
<keyword evidence="4 10" id="KW-1003">Cell membrane</keyword>
<evidence type="ECO:0000259" key="13">
    <source>
        <dbReference type="Pfam" id="PF21687"/>
    </source>
</evidence>
<dbReference type="Proteomes" id="UP000297258">
    <property type="component" value="Unassembled WGS sequence"/>
</dbReference>
<dbReference type="Pfam" id="PF03934">
    <property type="entry name" value="T2SSK"/>
    <property type="match status" value="1"/>
</dbReference>
<dbReference type="Gene3D" id="1.10.40.60">
    <property type="entry name" value="EpsJ-like"/>
    <property type="match status" value="1"/>
</dbReference>
<evidence type="ECO:0000256" key="10">
    <source>
        <dbReference type="PIRNR" id="PIRNR002786"/>
    </source>
</evidence>
<feature type="region of interest" description="Disordered" evidence="11">
    <location>
        <begin position="157"/>
        <end position="210"/>
    </location>
</feature>
<evidence type="ECO:0000256" key="5">
    <source>
        <dbReference type="ARBA" id="ARBA00022519"/>
    </source>
</evidence>
<evidence type="ECO:0000256" key="9">
    <source>
        <dbReference type="ARBA" id="ARBA00023136"/>
    </source>
</evidence>
<dbReference type="PIRSF" id="PIRSF002786">
    <property type="entry name" value="XcpX"/>
    <property type="match status" value="1"/>
</dbReference>
<dbReference type="OrthoDB" id="5293133at2"/>
<reference evidence="14 15" key="1">
    <citation type="submission" date="2019-03" db="EMBL/GenBank/DDBJ databases">
        <title>Draft genome of Massilia hortus sp. nov., a novel bacterial species of the Oxalobacteraceae family.</title>
        <authorList>
            <person name="Peta V."/>
            <person name="Raths R."/>
            <person name="Bucking H."/>
        </authorList>
    </citation>
    <scope>NUCLEOTIDE SEQUENCE [LARGE SCALE GENOMIC DNA]</scope>
    <source>
        <strain evidence="14 15">ONC3</strain>
    </source>
</reference>
<comment type="subcellular location">
    <subcellularLocation>
        <location evidence="1 10">Cell inner membrane</location>
    </subcellularLocation>
</comment>
<keyword evidence="3 10" id="KW-0813">Transport</keyword>
<evidence type="ECO:0000259" key="12">
    <source>
        <dbReference type="Pfam" id="PF03934"/>
    </source>
</evidence>
<dbReference type="Pfam" id="PF21687">
    <property type="entry name" value="T2SSK_1st"/>
    <property type="match status" value="1"/>
</dbReference>
<dbReference type="InterPro" id="IPR005628">
    <property type="entry name" value="GspK"/>
</dbReference>
<dbReference type="InterPro" id="IPR045584">
    <property type="entry name" value="Pilin-like"/>
</dbReference>
<name>A0A4Y9T404_9BURK</name>
<protein>
    <recommendedName>
        <fullName evidence="10">Type II secretion system protein K</fullName>
    </recommendedName>
</protein>
<dbReference type="EMBL" id="SPUM01000030">
    <property type="protein sequence ID" value="TFW34127.1"/>
    <property type="molecule type" value="Genomic_DNA"/>
</dbReference>
<keyword evidence="7" id="KW-0653">Protein transport</keyword>
<dbReference type="PANTHER" id="PTHR38831">
    <property type="entry name" value="TYPE II SECRETION SYSTEM PROTEIN K"/>
    <property type="match status" value="1"/>
</dbReference>
<accession>A0A4Y9T404</accession>
<dbReference type="InterPro" id="IPR038072">
    <property type="entry name" value="GspK_central_sf"/>
</dbReference>
<dbReference type="InterPro" id="IPR049179">
    <property type="entry name" value="T2SSK_SAM-like_2nd"/>
</dbReference>
<keyword evidence="15" id="KW-1185">Reference proteome</keyword>
<evidence type="ECO:0000256" key="7">
    <source>
        <dbReference type="ARBA" id="ARBA00022927"/>
    </source>
</evidence>
<evidence type="ECO:0000313" key="15">
    <source>
        <dbReference type="Proteomes" id="UP000297258"/>
    </source>
</evidence>
<comment type="caution">
    <text evidence="14">The sequence shown here is derived from an EMBL/GenBank/DDBJ whole genome shotgun (WGS) entry which is preliminary data.</text>
</comment>
<dbReference type="PANTHER" id="PTHR38831:SF1">
    <property type="entry name" value="TYPE II SECRETION SYSTEM PROTEIN K-RELATED"/>
    <property type="match status" value="1"/>
</dbReference>
<evidence type="ECO:0000256" key="8">
    <source>
        <dbReference type="ARBA" id="ARBA00022989"/>
    </source>
</evidence>
<feature type="domain" description="T2SS protein K second SAM-like" evidence="12">
    <location>
        <begin position="247"/>
        <end position="295"/>
    </location>
</feature>
<dbReference type="GO" id="GO:0009306">
    <property type="term" value="P:protein secretion"/>
    <property type="evidence" value="ECO:0007669"/>
    <property type="project" value="InterPro"/>
</dbReference>
<proteinExistence type="inferred from homology"/>
<evidence type="ECO:0000256" key="3">
    <source>
        <dbReference type="ARBA" id="ARBA00022448"/>
    </source>
</evidence>
<keyword evidence="9 10" id="KW-0472">Membrane</keyword>
<evidence type="ECO:0000313" key="14">
    <source>
        <dbReference type="EMBL" id="TFW34127.1"/>
    </source>
</evidence>
<dbReference type="SUPFAM" id="SSF158544">
    <property type="entry name" value="GspK insert domain-like"/>
    <property type="match status" value="1"/>
</dbReference>
<dbReference type="NCBIfam" id="NF037980">
    <property type="entry name" value="T2SS_GspK"/>
    <property type="match status" value="1"/>
</dbReference>
<dbReference type="InterPro" id="IPR049031">
    <property type="entry name" value="T2SSK_SAM-like_1st"/>
</dbReference>
<evidence type="ECO:0000256" key="11">
    <source>
        <dbReference type="SAM" id="MobiDB-lite"/>
    </source>
</evidence>